<dbReference type="InterPro" id="IPR051928">
    <property type="entry name" value="NorD/CobT"/>
</dbReference>
<evidence type="ECO:0000259" key="2">
    <source>
        <dbReference type="PROSITE" id="PS50234"/>
    </source>
</evidence>
<feature type="compositionally biased region" description="Polar residues" evidence="1">
    <location>
        <begin position="325"/>
        <end position="334"/>
    </location>
</feature>
<dbReference type="Proteomes" id="UP000215509">
    <property type="component" value="Unassembled WGS sequence"/>
</dbReference>
<dbReference type="Gene3D" id="3.40.50.410">
    <property type="entry name" value="von Willebrand factor, type A domain"/>
    <property type="match status" value="1"/>
</dbReference>
<dbReference type="SUPFAM" id="SSF53300">
    <property type="entry name" value="vWA-like"/>
    <property type="match status" value="1"/>
</dbReference>
<gene>
    <name evidence="3" type="ORF">CF651_01750</name>
</gene>
<comment type="caution">
    <text evidence="3">The sequence shown here is derived from an EMBL/GenBank/DDBJ whole genome shotgun (WGS) entry which is preliminary data.</text>
</comment>
<feature type="domain" description="VWFA" evidence="2">
    <location>
        <begin position="548"/>
        <end position="636"/>
    </location>
</feature>
<dbReference type="SMART" id="SM00327">
    <property type="entry name" value="VWA"/>
    <property type="match status" value="1"/>
</dbReference>
<dbReference type="PANTHER" id="PTHR41248">
    <property type="entry name" value="NORD PROTEIN"/>
    <property type="match status" value="1"/>
</dbReference>
<protein>
    <recommendedName>
        <fullName evidence="2">VWFA domain-containing protein</fullName>
    </recommendedName>
</protein>
<accession>A0A229UY35</accession>
<dbReference type="Pfam" id="PF00092">
    <property type="entry name" value="VWA"/>
    <property type="match status" value="1"/>
</dbReference>
<dbReference type="InterPro" id="IPR002035">
    <property type="entry name" value="VWF_A"/>
</dbReference>
<keyword evidence="4" id="KW-1185">Reference proteome</keyword>
<evidence type="ECO:0000313" key="3">
    <source>
        <dbReference type="EMBL" id="OXM87859.1"/>
    </source>
</evidence>
<evidence type="ECO:0000256" key="1">
    <source>
        <dbReference type="SAM" id="MobiDB-lite"/>
    </source>
</evidence>
<proteinExistence type="predicted"/>
<dbReference type="InterPro" id="IPR036465">
    <property type="entry name" value="vWFA_dom_sf"/>
</dbReference>
<feature type="region of interest" description="Disordered" evidence="1">
    <location>
        <begin position="325"/>
        <end position="357"/>
    </location>
</feature>
<dbReference type="PANTHER" id="PTHR41248:SF1">
    <property type="entry name" value="NORD PROTEIN"/>
    <property type="match status" value="1"/>
</dbReference>
<dbReference type="PROSITE" id="PS50234">
    <property type="entry name" value="VWFA"/>
    <property type="match status" value="1"/>
</dbReference>
<dbReference type="RefSeq" id="WP_094013109.1">
    <property type="nucleotide sequence ID" value="NZ_NMQW01000002.1"/>
</dbReference>
<evidence type="ECO:0000313" key="4">
    <source>
        <dbReference type="Proteomes" id="UP000215509"/>
    </source>
</evidence>
<dbReference type="CDD" id="cd01454">
    <property type="entry name" value="vWA_norD_type"/>
    <property type="match status" value="1"/>
</dbReference>
<dbReference type="EMBL" id="NMQW01000002">
    <property type="protein sequence ID" value="OXM87859.1"/>
    <property type="molecule type" value="Genomic_DNA"/>
</dbReference>
<organism evidence="3 4">
    <name type="scientific">Paenibacillus rigui</name>
    <dbReference type="NCBI Taxonomy" id="554312"/>
    <lineage>
        <taxon>Bacteria</taxon>
        <taxon>Bacillati</taxon>
        <taxon>Bacillota</taxon>
        <taxon>Bacilli</taxon>
        <taxon>Bacillales</taxon>
        <taxon>Paenibacillaceae</taxon>
        <taxon>Paenibacillus</taxon>
    </lineage>
</organism>
<sequence length="641" mass="71875">MRFLENEVDAFLRMQLLDLGKALTGWQELKLEISYHSFYDDRARLIAVSSFWSDYPEAVKLAGMKSDVYLRGIGSAWFTDSRVIAEYLAWTHGLKRPLLAKQLFALCEETRLAHLCLRQRPGTRRALELRSRLYAQHFAAKRDAHGYRGEPADALLCAMAAALAGGEALQNEAPGSVPELLPALERLRWDAADAALHSTADVAERSRLVVELLEAADALGGDCRISYFAMLPENGTAEPLSWEYIGELKRKKKLKRESVLPADGEREEPLQPGERLPTWHRETEKQEESLLRFDIEEGSKTDLISNHVRESDSSDQALGIVQGSSKAVKQNEPNQPMPPAVERMETGESGGPGEPYGRLNRKAVPVYRAAEKPDAEALLRYQEVLLKISPMVSKLKRTIQMTMEQKQIARRGELISGRLGKKLIRAAWEPLPRLFYKKNNPSAQMDAVFGLLVDCSASMYDKMEQAHLGIALFHETLRTLRVPHEVIGFWEDADAVTEEAYPNTFQVITDFNGCLNPGAGPKLLQLQAEQDNRDGYAIRIVSERLRQRSEKQKVLLVFSDGEPSAAEYHEDGIMDTYEAVQLARRSGVDVVSVFIGKGSVKETERITMTNIYGRHSVVVPDVSDLAAQLTPLLRRLLISKL</sequence>
<dbReference type="OrthoDB" id="2370292at2"/>
<name>A0A229UY35_9BACL</name>
<dbReference type="AlphaFoldDB" id="A0A229UY35"/>
<reference evidence="3 4" key="1">
    <citation type="submission" date="2017-07" db="EMBL/GenBank/DDBJ databases">
        <title>Genome sequencing and assembly of Paenibacillus rigui.</title>
        <authorList>
            <person name="Mayilraj S."/>
        </authorList>
    </citation>
    <scope>NUCLEOTIDE SEQUENCE [LARGE SCALE GENOMIC DNA]</scope>
    <source>
        <strain evidence="3 4">JCM 16352</strain>
    </source>
</reference>